<dbReference type="Proteomes" id="UP000053989">
    <property type="component" value="Unassembled WGS sequence"/>
</dbReference>
<accession>A0A0C2ZDC8</accession>
<dbReference type="HOGENOM" id="CLU_067635_1_0_1"/>
<dbReference type="STRING" id="1036808.A0A0C2ZDC8"/>
<gene>
    <name evidence="1" type="ORF">SCLCIDRAFT_33828</name>
</gene>
<dbReference type="OrthoDB" id="4762016at2759"/>
<name>A0A0C2ZDC8_9AGAM</name>
<organism evidence="1 2">
    <name type="scientific">Scleroderma citrinum Foug A</name>
    <dbReference type="NCBI Taxonomy" id="1036808"/>
    <lineage>
        <taxon>Eukaryota</taxon>
        <taxon>Fungi</taxon>
        <taxon>Dikarya</taxon>
        <taxon>Basidiomycota</taxon>
        <taxon>Agaricomycotina</taxon>
        <taxon>Agaricomycetes</taxon>
        <taxon>Agaricomycetidae</taxon>
        <taxon>Boletales</taxon>
        <taxon>Sclerodermatineae</taxon>
        <taxon>Sclerodermataceae</taxon>
        <taxon>Scleroderma</taxon>
    </lineage>
</organism>
<evidence type="ECO:0000313" key="1">
    <source>
        <dbReference type="EMBL" id="KIM50977.1"/>
    </source>
</evidence>
<dbReference type="AlphaFoldDB" id="A0A0C2ZDC8"/>
<protein>
    <submittedName>
        <fullName evidence="1">Uncharacterized protein</fullName>
    </submittedName>
</protein>
<sequence length="317" mass="36790">MDTMFFRKLYRDFTKPPPRPSISGLFEEFYFSCSVSIWYKSYLVRDLAQVSQCFVDKVLHCKCRAGNEHEFLVFEILSSARDCTSFVVLTDILRVSSNQFKSVISHPVSLKIYSEILSRRSDDRHPALDRLEVVVKGTYNELDIIDKWGKYDILRTLTYAPGSMRLSADQLCALLEAVKTHGNDINLDGIQCSWYANTIFLALQDIFLGCTVVSGRKEKKKGMHKGVKVSIEGGINGLRQKYSQQIENHYACRRQCEIEIERTRHETERLRRIREITDERGKVLAKLREGKRRVDFNMRMQHFVGSLDATREAIQRE</sequence>
<reference evidence="2" key="2">
    <citation type="submission" date="2015-01" db="EMBL/GenBank/DDBJ databases">
        <title>Evolutionary Origins and Diversification of the Mycorrhizal Mutualists.</title>
        <authorList>
            <consortium name="DOE Joint Genome Institute"/>
            <consortium name="Mycorrhizal Genomics Consortium"/>
            <person name="Kohler A."/>
            <person name="Kuo A."/>
            <person name="Nagy L.G."/>
            <person name="Floudas D."/>
            <person name="Copeland A."/>
            <person name="Barry K.W."/>
            <person name="Cichocki N."/>
            <person name="Veneault-Fourrey C."/>
            <person name="LaButti K."/>
            <person name="Lindquist E.A."/>
            <person name="Lipzen A."/>
            <person name="Lundell T."/>
            <person name="Morin E."/>
            <person name="Murat C."/>
            <person name="Riley R."/>
            <person name="Ohm R."/>
            <person name="Sun H."/>
            <person name="Tunlid A."/>
            <person name="Henrissat B."/>
            <person name="Grigoriev I.V."/>
            <person name="Hibbett D.S."/>
            <person name="Martin F."/>
        </authorList>
    </citation>
    <scope>NUCLEOTIDE SEQUENCE [LARGE SCALE GENOMIC DNA]</scope>
    <source>
        <strain evidence="2">Foug A</strain>
    </source>
</reference>
<evidence type="ECO:0000313" key="2">
    <source>
        <dbReference type="Proteomes" id="UP000053989"/>
    </source>
</evidence>
<dbReference type="InParanoid" id="A0A0C2ZDC8"/>
<proteinExistence type="predicted"/>
<dbReference type="EMBL" id="KN822300">
    <property type="protein sequence ID" value="KIM50977.1"/>
    <property type="molecule type" value="Genomic_DNA"/>
</dbReference>
<keyword evidence="2" id="KW-1185">Reference proteome</keyword>
<reference evidence="1 2" key="1">
    <citation type="submission" date="2014-04" db="EMBL/GenBank/DDBJ databases">
        <authorList>
            <consortium name="DOE Joint Genome Institute"/>
            <person name="Kuo A."/>
            <person name="Kohler A."/>
            <person name="Nagy L.G."/>
            <person name="Floudas D."/>
            <person name="Copeland A."/>
            <person name="Barry K.W."/>
            <person name="Cichocki N."/>
            <person name="Veneault-Fourrey C."/>
            <person name="LaButti K."/>
            <person name="Lindquist E.A."/>
            <person name="Lipzen A."/>
            <person name="Lundell T."/>
            <person name="Morin E."/>
            <person name="Murat C."/>
            <person name="Sun H."/>
            <person name="Tunlid A."/>
            <person name="Henrissat B."/>
            <person name="Grigoriev I.V."/>
            <person name="Hibbett D.S."/>
            <person name="Martin F."/>
            <person name="Nordberg H.P."/>
            <person name="Cantor M.N."/>
            <person name="Hua S.X."/>
        </authorList>
    </citation>
    <scope>NUCLEOTIDE SEQUENCE [LARGE SCALE GENOMIC DNA]</scope>
    <source>
        <strain evidence="1 2">Foug A</strain>
    </source>
</reference>